<accession>A0A160VUX0</accession>
<dbReference type="AlphaFoldDB" id="A0A160VUX0"/>
<evidence type="ECO:0000313" key="5">
    <source>
        <dbReference type="Proteomes" id="UP000093069"/>
    </source>
</evidence>
<evidence type="ECO:0000313" key="4">
    <source>
        <dbReference type="EMBL" id="CUX77501.1"/>
    </source>
</evidence>
<dbReference type="InterPro" id="IPR025420">
    <property type="entry name" value="DUF4143"/>
</dbReference>
<dbReference type="InterPro" id="IPR041682">
    <property type="entry name" value="AAA_14"/>
</dbReference>
<dbReference type="EMBL" id="CP015193">
    <property type="protein sequence ID" value="ASJ16580.1"/>
    <property type="molecule type" value="Genomic_DNA"/>
</dbReference>
<dbReference type="RefSeq" id="WP_068576858.1">
    <property type="nucleotide sequence ID" value="NZ_CP015193.1"/>
</dbReference>
<gene>
    <name evidence="3" type="ORF">A3L04_05600</name>
    <name evidence="4" type="ORF">CHITON_0722</name>
</gene>
<evidence type="ECO:0000313" key="3">
    <source>
        <dbReference type="EMBL" id="ASJ16580.1"/>
    </source>
</evidence>
<dbReference type="InterPro" id="IPR027417">
    <property type="entry name" value="P-loop_NTPase"/>
</dbReference>
<dbReference type="Proteomes" id="UP000250189">
    <property type="component" value="Chromosome"/>
</dbReference>
<dbReference type="Pfam" id="PF13173">
    <property type="entry name" value="AAA_14"/>
    <property type="match status" value="1"/>
</dbReference>
<keyword evidence="6" id="KW-1185">Reference proteome</keyword>
<reference evidence="3 6" key="3">
    <citation type="submission" date="2016-04" db="EMBL/GenBank/DDBJ databases">
        <title>Complete genome sequence of Thermococcus chitonophagus type strain GC74.</title>
        <authorList>
            <person name="Oger P.M."/>
        </authorList>
    </citation>
    <scope>NUCLEOTIDE SEQUENCE [LARGE SCALE GENOMIC DNA]</scope>
    <source>
        <strain evidence="3 6">GC74</strain>
    </source>
</reference>
<reference evidence="5" key="2">
    <citation type="submission" date="2016-01" db="EMBL/GenBank/DDBJ databases">
        <authorList>
            <person name="Vorgias C.E."/>
        </authorList>
    </citation>
    <scope>NUCLEOTIDE SEQUENCE [LARGE SCALE GENOMIC DNA]</scope>
</reference>
<feature type="domain" description="DUF4143" evidence="2">
    <location>
        <begin position="219"/>
        <end position="371"/>
    </location>
</feature>
<protein>
    <recommendedName>
        <fullName evidence="7">ATPase</fullName>
    </recommendedName>
</protein>
<dbReference type="OrthoDB" id="371918at2157"/>
<dbReference type="EMBL" id="LN999010">
    <property type="protein sequence ID" value="CUX77501.1"/>
    <property type="molecule type" value="Genomic_DNA"/>
</dbReference>
<proteinExistence type="predicted"/>
<dbReference type="KEGG" id="tch:CHITON_0722"/>
<dbReference type="PANTHER" id="PTHR33295:SF19">
    <property type="entry name" value="ARCHAEAL ATPASE"/>
    <property type="match status" value="1"/>
</dbReference>
<dbReference type="Proteomes" id="UP000093069">
    <property type="component" value="Chromosome I"/>
</dbReference>
<evidence type="ECO:0000313" key="6">
    <source>
        <dbReference type="Proteomes" id="UP000250189"/>
    </source>
</evidence>
<name>A0A160VUX0_9EURY</name>
<dbReference type="STRING" id="54262.CHITON_0722"/>
<dbReference type="PANTHER" id="PTHR33295">
    <property type="entry name" value="ATPASE"/>
    <property type="match status" value="1"/>
</dbReference>
<evidence type="ECO:0000259" key="1">
    <source>
        <dbReference type="Pfam" id="PF13173"/>
    </source>
</evidence>
<dbReference type="Pfam" id="PF13635">
    <property type="entry name" value="DUF4143"/>
    <property type="match status" value="1"/>
</dbReference>
<reference evidence="4" key="1">
    <citation type="submission" date="2016-01" db="EMBL/GenBank/DDBJ databases">
        <authorList>
            <person name="Oliw E.H."/>
        </authorList>
    </citation>
    <scope>NUCLEOTIDE SEQUENCE</scope>
    <source>
        <strain evidence="4">1</strain>
    </source>
</reference>
<evidence type="ECO:0000259" key="2">
    <source>
        <dbReference type="Pfam" id="PF13635"/>
    </source>
</evidence>
<feature type="domain" description="AAA" evidence="1">
    <location>
        <begin position="45"/>
        <end position="165"/>
    </location>
</feature>
<evidence type="ECO:0008006" key="7">
    <source>
        <dbReference type="Google" id="ProtNLM"/>
    </source>
</evidence>
<organism evidence="4 5">
    <name type="scientific">Thermococcus chitonophagus</name>
    <dbReference type="NCBI Taxonomy" id="54262"/>
    <lineage>
        <taxon>Archaea</taxon>
        <taxon>Methanobacteriati</taxon>
        <taxon>Methanobacteriota</taxon>
        <taxon>Thermococci</taxon>
        <taxon>Thermococcales</taxon>
        <taxon>Thermococcaceae</taxon>
        <taxon>Thermococcus</taxon>
    </lineage>
</organism>
<dbReference type="GeneID" id="33322034"/>
<dbReference type="Gene3D" id="3.40.50.300">
    <property type="entry name" value="P-loop containing nucleotide triphosphate hydrolases"/>
    <property type="match status" value="1"/>
</dbReference>
<sequence>MLDIESLKRIIITQREEIEEFMERENIIEREIDKEALLKFFSYPNILAILGVRRSGKSVLTWLLMRDKKFAYINFFDERLLSFSPNDYEKLMQAFYELYGDVKYFVFDEIQSVRGWERFLSRIRTTKKVIVTGSSSSLLSGELSTSLTGRYIGFTLYPFSFREFLKFKGVKLENNWMYSTKSIAKIKRLLEEYIKIGGFPEALKFGRVYLQTIYRDIVERDVVMRHNIREVHAIKELALYLLSNFSREITYSRLKNVIGLKDVHTVRNFVGYLEDAYLIFQLRRFSPKLKSQILSPRKVYVIDSGIINSVAFKSTKDIGKILENVVFVEILRRISYSFSNREVYYWRDRNGEVDFVIKEGNKVIQLIQVTYELNDENYRREVEALLRASKELKCNNLLIVTWDQEETLKENIKVVPLWKWLLI</sequence>
<dbReference type="SUPFAM" id="SSF52540">
    <property type="entry name" value="P-loop containing nucleoside triphosphate hydrolases"/>
    <property type="match status" value="1"/>
</dbReference>